<accession>A0ABS9NR38</accession>
<reference evidence="1 2" key="1">
    <citation type="submission" date="2022-02" db="EMBL/GenBank/DDBJ databases">
        <title>Genome sequence data of Kingella unionensis sp. nov. strain CICC 24913 (CCUG 75125).</title>
        <authorList>
            <person name="Xiao M."/>
        </authorList>
    </citation>
    <scope>NUCLEOTIDE SEQUENCE [LARGE SCALE GENOMIC DNA]</scope>
    <source>
        <strain evidence="1 2">CICC 24913</strain>
    </source>
</reference>
<proteinExistence type="predicted"/>
<dbReference type="EMBL" id="JAKOOW010000050">
    <property type="protein sequence ID" value="MCG6504970.1"/>
    <property type="molecule type" value="Genomic_DNA"/>
</dbReference>
<feature type="non-terminal residue" evidence="1">
    <location>
        <position position="70"/>
    </location>
</feature>
<dbReference type="Proteomes" id="UP001298424">
    <property type="component" value="Unassembled WGS sequence"/>
</dbReference>
<keyword evidence="2" id="KW-1185">Reference proteome</keyword>
<name>A0ABS9NR38_9NEIS</name>
<evidence type="ECO:0000313" key="1">
    <source>
        <dbReference type="EMBL" id="MCG6504970.1"/>
    </source>
</evidence>
<comment type="caution">
    <text evidence="1">The sequence shown here is derived from an EMBL/GenBank/DDBJ whole genome shotgun (WGS) entry which is preliminary data.</text>
</comment>
<dbReference type="RefSeq" id="WP_238748536.1">
    <property type="nucleotide sequence ID" value="NZ_JAKOOW010000050.1"/>
</dbReference>
<evidence type="ECO:0000313" key="2">
    <source>
        <dbReference type="Proteomes" id="UP001298424"/>
    </source>
</evidence>
<gene>
    <name evidence="1" type="ORF">MB824_10740</name>
</gene>
<sequence length="70" mass="8280">MVDSNRFIDVPAKFIVFEARFKRSTEAYFVFPFNSPLEAFSGEFETLEDVQDVLDREVLDRDLFLIIRLD</sequence>
<organism evidence="1 2">
    <name type="scientific">Kingella pumchi</name>
    <dbReference type="NCBI Taxonomy" id="2779506"/>
    <lineage>
        <taxon>Bacteria</taxon>
        <taxon>Pseudomonadati</taxon>
        <taxon>Pseudomonadota</taxon>
        <taxon>Betaproteobacteria</taxon>
        <taxon>Neisseriales</taxon>
        <taxon>Neisseriaceae</taxon>
        <taxon>Kingella</taxon>
    </lineage>
</organism>
<protein>
    <submittedName>
        <fullName evidence="1">Uncharacterized protein</fullName>
    </submittedName>
</protein>